<proteinExistence type="predicted"/>
<evidence type="ECO:0000256" key="2">
    <source>
        <dbReference type="SAM" id="Phobius"/>
    </source>
</evidence>
<name>A0A4R2S7F4_9FIRM</name>
<gene>
    <name evidence="3" type="ORF">EDD73_10560</name>
</gene>
<keyword evidence="2" id="KW-1133">Transmembrane helix</keyword>
<accession>A0A4R2S7F4</accession>
<dbReference type="AlphaFoldDB" id="A0A4R2S7F4"/>
<evidence type="ECO:0000313" key="4">
    <source>
        <dbReference type="Proteomes" id="UP000294813"/>
    </source>
</evidence>
<sequence>MEAWFKPPKDKIIGVIGAAFFLGLALMLWQSGERTEESSWFGRQPTPTTGSPAPVATTAATDGAKINRGSELAGQEKLVEERVASALARIAGVGQADVRISLAQGTVSEYAINTNGNNRKVEERDKQGGTRVTSDATDTRQVVVLKEGGTGAQEKPVVVREMRYQVAGVLVVADGAKDPAIKEQIARAVSTLLDVPAHKVSIFAREVSK</sequence>
<dbReference type="Proteomes" id="UP000294813">
    <property type="component" value="Unassembled WGS sequence"/>
</dbReference>
<feature type="region of interest" description="Disordered" evidence="1">
    <location>
        <begin position="38"/>
        <end position="57"/>
    </location>
</feature>
<comment type="caution">
    <text evidence="3">The sequence shown here is derived from an EMBL/GenBank/DDBJ whole genome shotgun (WGS) entry which is preliminary data.</text>
</comment>
<keyword evidence="2" id="KW-0812">Transmembrane</keyword>
<dbReference type="OrthoDB" id="1634070at2"/>
<dbReference type="EMBL" id="SLXT01000005">
    <property type="protein sequence ID" value="TCP67165.1"/>
    <property type="molecule type" value="Genomic_DNA"/>
</dbReference>
<keyword evidence="2" id="KW-0472">Membrane</keyword>
<evidence type="ECO:0000313" key="3">
    <source>
        <dbReference type="EMBL" id="TCP67165.1"/>
    </source>
</evidence>
<evidence type="ECO:0000256" key="1">
    <source>
        <dbReference type="SAM" id="MobiDB-lite"/>
    </source>
</evidence>
<reference evidence="3 4" key="1">
    <citation type="submission" date="2019-03" db="EMBL/GenBank/DDBJ databases">
        <title>Genomic Encyclopedia of Type Strains, Phase IV (KMG-IV): sequencing the most valuable type-strain genomes for metagenomic binning, comparative biology and taxonomic classification.</title>
        <authorList>
            <person name="Goeker M."/>
        </authorList>
    </citation>
    <scope>NUCLEOTIDE SEQUENCE [LARGE SCALE GENOMIC DNA]</scope>
    <source>
        <strain evidence="3 4">DSM 11170</strain>
    </source>
</reference>
<dbReference type="RefSeq" id="WP_131918423.1">
    <property type="nucleotide sequence ID" value="NZ_JAOQNU010000005.1"/>
</dbReference>
<keyword evidence="4" id="KW-1185">Reference proteome</keyword>
<feature type="transmembrane region" description="Helical" evidence="2">
    <location>
        <begin position="12"/>
        <end position="29"/>
    </location>
</feature>
<protein>
    <submittedName>
        <fullName evidence="3">Stage III sporulation protein AG</fullName>
    </submittedName>
</protein>
<organism evidence="3 4">
    <name type="scientific">Heliophilum fasciatum</name>
    <dbReference type="NCBI Taxonomy" id="35700"/>
    <lineage>
        <taxon>Bacteria</taxon>
        <taxon>Bacillati</taxon>
        <taxon>Bacillota</taxon>
        <taxon>Clostridia</taxon>
        <taxon>Eubacteriales</taxon>
        <taxon>Heliobacteriaceae</taxon>
        <taxon>Heliophilum</taxon>
    </lineage>
</organism>